<dbReference type="Pfam" id="PF01841">
    <property type="entry name" value="Transglut_core"/>
    <property type="match status" value="1"/>
</dbReference>
<name>A0ABW3XPT7_9ACTN</name>
<dbReference type="SMART" id="SM00460">
    <property type="entry name" value="TGc"/>
    <property type="match status" value="1"/>
</dbReference>
<dbReference type="InterPro" id="IPR038765">
    <property type="entry name" value="Papain-like_cys_pep_sf"/>
</dbReference>
<dbReference type="Proteomes" id="UP001597058">
    <property type="component" value="Unassembled WGS sequence"/>
</dbReference>
<dbReference type="EMBL" id="JBHTMM010000063">
    <property type="protein sequence ID" value="MFD1310921.1"/>
    <property type="molecule type" value="Genomic_DNA"/>
</dbReference>
<comment type="caution">
    <text evidence="2">The sequence shown here is derived from an EMBL/GenBank/DDBJ whole genome shotgun (WGS) entry which is preliminary data.</text>
</comment>
<dbReference type="RefSeq" id="WP_168525112.1">
    <property type="nucleotide sequence ID" value="NZ_JBHSKH010000028.1"/>
</dbReference>
<dbReference type="PANTHER" id="PTHR33490:SF3">
    <property type="entry name" value="CONSERVED INTEGRAL MEMBRANE PROTEIN"/>
    <property type="match status" value="1"/>
</dbReference>
<evidence type="ECO:0000313" key="2">
    <source>
        <dbReference type="EMBL" id="MFD1310921.1"/>
    </source>
</evidence>
<evidence type="ECO:0000313" key="3">
    <source>
        <dbReference type="Proteomes" id="UP001597058"/>
    </source>
</evidence>
<accession>A0ABW3XPT7</accession>
<sequence length="239" mass="26062">MAENTGAAAAAGTATETATLAATEFLDHRSPTVRAFVDKTLARAKESDTATQKATALYYAVRDGITYEVYGADLTRHGLSATGVLEKGFGFCVHKSILYAAALRAVGIPSRVYYGDVRNHLASPRLRELVGGDVFRFHSLTVVNLDDRWVKATPVFNKLLCRLYKIKPLDFDGRTDSLYHPFDEDGRQHMEFIHEHGSFDDVPYDLVVGGIKQAHPQLFASAHTTVSGSLADEAATATV</sequence>
<dbReference type="PANTHER" id="PTHR33490">
    <property type="entry name" value="BLR5614 PROTEIN-RELATED"/>
    <property type="match status" value="1"/>
</dbReference>
<feature type="domain" description="Transglutaminase-like" evidence="1">
    <location>
        <begin position="84"/>
        <end position="156"/>
    </location>
</feature>
<dbReference type="SUPFAM" id="SSF54001">
    <property type="entry name" value="Cysteine proteinases"/>
    <property type="match status" value="1"/>
</dbReference>
<protein>
    <submittedName>
        <fullName evidence="2">Transglutaminase family protein</fullName>
    </submittedName>
</protein>
<dbReference type="InterPro" id="IPR002931">
    <property type="entry name" value="Transglutaminase-like"/>
</dbReference>
<proteinExistence type="predicted"/>
<reference evidence="3" key="1">
    <citation type="journal article" date="2019" name="Int. J. Syst. Evol. Microbiol.">
        <title>The Global Catalogue of Microorganisms (GCM) 10K type strain sequencing project: providing services to taxonomists for standard genome sequencing and annotation.</title>
        <authorList>
            <consortium name="The Broad Institute Genomics Platform"/>
            <consortium name="The Broad Institute Genome Sequencing Center for Infectious Disease"/>
            <person name="Wu L."/>
            <person name="Ma J."/>
        </authorList>
    </citation>
    <scope>NUCLEOTIDE SEQUENCE [LARGE SCALE GENOMIC DNA]</scope>
    <source>
        <strain evidence="3">CGMCC 4.7020</strain>
    </source>
</reference>
<evidence type="ECO:0000259" key="1">
    <source>
        <dbReference type="SMART" id="SM00460"/>
    </source>
</evidence>
<dbReference type="Gene3D" id="3.10.620.30">
    <property type="match status" value="1"/>
</dbReference>
<keyword evidence="3" id="KW-1185">Reference proteome</keyword>
<organism evidence="2 3">
    <name type="scientific">Streptomyces kaempferi</name>
    <dbReference type="NCBI Taxonomy" id="333725"/>
    <lineage>
        <taxon>Bacteria</taxon>
        <taxon>Bacillati</taxon>
        <taxon>Actinomycetota</taxon>
        <taxon>Actinomycetes</taxon>
        <taxon>Kitasatosporales</taxon>
        <taxon>Streptomycetaceae</taxon>
        <taxon>Streptomyces</taxon>
    </lineage>
</organism>
<gene>
    <name evidence="2" type="ORF">ACFQ5X_34460</name>
</gene>